<feature type="transmembrane region" description="Helical" evidence="5">
    <location>
        <begin position="49"/>
        <end position="67"/>
    </location>
</feature>
<dbReference type="RefSeq" id="WP_012119725.1">
    <property type="nucleotide sequence ID" value="NC_009767.1"/>
</dbReference>
<dbReference type="SUPFAM" id="SSF52151">
    <property type="entry name" value="FabD/lysophospholipase-like"/>
    <property type="match status" value="1"/>
</dbReference>
<dbReference type="PANTHER" id="PTHR14226:SF57">
    <property type="entry name" value="BLR7027 PROTEIN"/>
    <property type="match status" value="1"/>
</dbReference>
<evidence type="ECO:0000256" key="1">
    <source>
        <dbReference type="ARBA" id="ARBA00022801"/>
    </source>
</evidence>
<keyword evidence="8" id="KW-1185">Reference proteome</keyword>
<dbReference type="InterPro" id="IPR002641">
    <property type="entry name" value="PNPLA_dom"/>
</dbReference>
<keyword evidence="5" id="KW-0812">Transmembrane</keyword>
<sequence length="394" mass="43405">MSDSGVTRQRSKTALVLAGGGVTGAAYEIGALRALDDLLSDFSVNDFDVFIGTSAGALVAACLVNGLTPRELMRHLETPLDGIAPLNMGDLFTLNGRDILAQGLHLPNVALRALQALIFSRKHLSLLDLIEAFALALPGGLYDIGSLDRYLSAVLSRDGRTNDFRRLSRELVIIATDLDTGARVVFGAPPYDDVPISQAVAASSAMPMVYRPVRIGDRDYVDGGVRGNASLDLAIERGARLIVCVNPLVPYDLEEANDNSIHIRDMGAPGIVNQVFRTLFHSALHYHLKQIHRRHPDVDIILIEPARDDVRMFSEMPMRYSSRTEVARHGFETVAAFLSERYESYRSIFARHGITLQHQQAAERLATVAHNVNVRRPGPRDLRDTLARLERLLE</sequence>
<dbReference type="GO" id="GO:0016787">
    <property type="term" value="F:hydrolase activity"/>
    <property type="evidence" value="ECO:0007669"/>
    <property type="project" value="UniProtKB-UniRule"/>
</dbReference>
<dbReference type="Pfam" id="PF01734">
    <property type="entry name" value="Patatin"/>
    <property type="match status" value="1"/>
</dbReference>
<keyword evidence="1 4" id="KW-0378">Hydrolase</keyword>
<feature type="short sequence motif" description="DGA/G" evidence="4">
    <location>
        <begin position="222"/>
        <end position="224"/>
    </location>
</feature>
<dbReference type="OrthoDB" id="2339873at2"/>
<proteinExistence type="predicted"/>
<dbReference type="eggNOG" id="COG1752">
    <property type="taxonomic scope" value="Bacteria"/>
</dbReference>
<feature type="active site" description="Nucleophile" evidence="4">
    <location>
        <position position="54"/>
    </location>
</feature>
<evidence type="ECO:0000313" key="8">
    <source>
        <dbReference type="Proteomes" id="UP000000263"/>
    </source>
</evidence>
<name>A7NIJ5_ROSCS</name>
<evidence type="ECO:0000259" key="6">
    <source>
        <dbReference type="PROSITE" id="PS51635"/>
    </source>
</evidence>
<dbReference type="InterPro" id="IPR016035">
    <property type="entry name" value="Acyl_Trfase/lysoPLipase"/>
</dbReference>
<accession>A7NIJ5</accession>
<evidence type="ECO:0000256" key="3">
    <source>
        <dbReference type="ARBA" id="ARBA00023098"/>
    </source>
</evidence>
<keyword evidence="3 4" id="KW-0443">Lipid metabolism</keyword>
<dbReference type="GO" id="GO:0016042">
    <property type="term" value="P:lipid catabolic process"/>
    <property type="evidence" value="ECO:0007669"/>
    <property type="project" value="UniProtKB-UniRule"/>
</dbReference>
<keyword evidence="5" id="KW-1133">Transmembrane helix</keyword>
<keyword evidence="2 4" id="KW-0442">Lipid degradation</keyword>
<dbReference type="InterPro" id="IPR050301">
    <property type="entry name" value="NTE"/>
</dbReference>
<evidence type="ECO:0000256" key="2">
    <source>
        <dbReference type="ARBA" id="ARBA00022963"/>
    </source>
</evidence>
<dbReference type="PROSITE" id="PS51635">
    <property type="entry name" value="PNPLA"/>
    <property type="match status" value="1"/>
</dbReference>
<organism evidence="7 8">
    <name type="scientific">Roseiflexus castenholzii (strain DSM 13941 / HLO8)</name>
    <dbReference type="NCBI Taxonomy" id="383372"/>
    <lineage>
        <taxon>Bacteria</taxon>
        <taxon>Bacillati</taxon>
        <taxon>Chloroflexota</taxon>
        <taxon>Chloroflexia</taxon>
        <taxon>Chloroflexales</taxon>
        <taxon>Roseiflexineae</taxon>
        <taxon>Roseiflexaceae</taxon>
        <taxon>Roseiflexus</taxon>
    </lineage>
</organism>
<dbReference type="PANTHER" id="PTHR14226">
    <property type="entry name" value="NEUROPATHY TARGET ESTERASE/SWISS CHEESE D.MELANOGASTER"/>
    <property type="match status" value="1"/>
</dbReference>
<feature type="domain" description="PNPLA" evidence="6">
    <location>
        <begin position="16"/>
        <end position="235"/>
    </location>
</feature>
<protein>
    <submittedName>
        <fullName evidence="7">Patatin</fullName>
    </submittedName>
</protein>
<dbReference type="Proteomes" id="UP000000263">
    <property type="component" value="Chromosome"/>
</dbReference>
<evidence type="ECO:0000256" key="4">
    <source>
        <dbReference type="PROSITE-ProRule" id="PRU01161"/>
    </source>
</evidence>
<dbReference type="Gene3D" id="3.40.1090.10">
    <property type="entry name" value="Cytosolic phospholipase A2 catalytic domain"/>
    <property type="match status" value="2"/>
</dbReference>
<dbReference type="KEGG" id="rca:Rcas_1198"/>
<gene>
    <name evidence="7" type="ordered locus">Rcas_1198</name>
</gene>
<evidence type="ECO:0000256" key="5">
    <source>
        <dbReference type="SAM" id="Phobius"/>
    </source>
</evidence>
<dbReference type="STRING" id="383372.Rcas_1198"/>
<feature type="short sequence motif" description="GXSXG" evidence="4">
    <location>
        <begin position="52"/>
        <end position="56"/>
    </location>
</feature>
<comment type="caution">
    <text evidence="4">Lacks conserved residue(s) required for the propagation of feature annotation.</text>
</comment>
<feature type="active site" description="Proton acceptor" evidence="4">
    <location>
        <position position="222"/>
    </location>
</feature>
<reference evidence="7 8" key="1">
    <citation type="submission" date="2007-08" db="EMBL/GenBank/DDBJ databases">
        <title>Complete sequence of Roseiflexus castenholzii DSM 13941.</title>
        <authorList>
            <consortium name="US DOE Joint Genome Institute"/>
            <person name="Copeland A."/>
            <person name="Lucas S."/>
            <person name="Lapidus A."/>
            <person name="Barry K."/>
            <person name="Glavina del Rio T."/>
            <person name="Dalin E."/>
            <person name="Tice H."/>
            <person name="Pitluck S."/>
            <person name="Thompson L.S."/>
            <person name="Brettin T."/>
            <person name="Bruce D."/>
            <person name="Detter J.C."/>
            <person name="Han C."/>
            <person name="Tapia R."/>
            <person name="Schmutz J."/>
            <person name="Larimer F."/>
            <person name="Land M."/>
            <person name="Hauser L."/>
            <person name="Kyrpides N."/>
            <person name="Mikhailova N."/>
            <person name="Bryant D.A."/>
            <person name="Hanada S."/>
            <person name="Tsukatani Y."/>
            <person name="Richardson P."/>
        </authorList>
    </citation>
    <scope>NUCLEOTIDE SEQUENCE [LARGE SCALE GENOMIC DNA]</scope>
    <source>
        <strain evidence="8">DSM 13941 / HLO8</strain>
    </source>
</reference>
<dbReference type="EMBL" id="CP000804">
    <property type="protein sequence ID" value="ABU57295.1"/>
    <property type="molecule type" value="Genomic_DNA"/>
</dbReference>
<evidence type="ECO:0000313" key="7">
    <source>
        <dbReference type="EMBL" id="ABU57295.1"/>
    </source>
</evidence>
<dbReference type="HOGENOM" id="CLU_055284_2_0_0"/>
<dbReference type="AlphaFoldDB" id="A7NIJ5"/>
<keyword evidence="5" id="KW-0472">Membrane</keyword>